<dbReference type="InterPro" id="IPR027417">
    <property type="entry name" value="P-loop_NTPase"/>
</dbReference>
<dbReference type="SUPFAM" id="SSF52540">
    <property type="entry name" value="P-loop containing nucleoside triphosphate hydrolases"/>
    <property type="match status" value="2"/>
</dbReference>
<protein>
    <submittedName>
        <fullName evidence="2">Uncharacterized protein DUF2075</fullName>
    </submittedName>
</protein>
<evidence type="ECO:0000259" key="1">
    <source>
        <dbReference type="SMART" id="SM00382"/>
    </source>
</evidence>
<dbReference type="EMBL" id="RJVJ01000002">
    <property type="protein sequence ID" value="ROR38147.1"/>
    <property type="molecule type" value="Genomic_DNA"/>
</dbReference>
<reference evidence="2 3" key="1">
    <citation type="submission" date="2018-11" db="EMBL/GenBank/DDBJ databases">
        <title>Sequencing the genomes of 1000 actinobacteria strains.</title>
        <authorList>
            <person name="Klenk H.-P."/>
        </authorList>
    </citation>
    <scope>NUCLEOTIDE SEQUENCE [LARGE SCALE GENOMIC DNA]</scope>
    <source>
        <strain evidence="2 3">DSM 44780</strain>
    </source>
</reference>
<evidence type="ECO:0000313" key="2">
    <source>
        <dbReference type="EMBL" id="ROR38147.1"/>
    </source>
</evidence>
<proteinExistence type="predicted"/>
<dbReference type="Pfam" id="PF09848">
    <property type="entry name" value="SLFN-g3_helicase"/>
    <property type="match status" value="1"/>
</dbReference>
<organism evidence="2 3">
    <name type="scientific">Kitasatospora cineracea</name>
    <dbReference type="NCBI Taxonomy" id="88074"/>
    <lineage>
        <taxon>Bacteria</taxon>
        <taxon>Bacillati</taxon>
        <taxon>Actinomycetota</taxon>
        <taxon>Actinomycetes</taxon>
        <taxon>Kitasatosporales</taxon>
        <taxon>Streptomycetaceae</taxon>
        <taxon>Kitasatospora</taxon>
    </lineage>
</organism>
<sequence length="690" mass="77186">MLLLNLSAQDLLTLNSRRRMVPHLAERWRKFREHEASETERSAWAESLICLAKDLVAADRGNVQMVVECAVTVDEDLKGGRPRLVDVVLVGRHPTEDQPSVQLVELKRWSTVTRVERAVADLIYVEGLAKPKKHPARQLEEYYRAFISEKGPFSGDIECGGFAYLHNATEESVRPLIDVDAPMGAWARVYTGDRHRQLLTDLQNHFAADGGAAQAEQLLRGIGVRNTPLLDAMMWSRGTDTVFTLRGRQKKAADQILEAAAKVLPSPQQPALVPDERQLVFLVTGGAGTGKSAIGLQIKAELEADGRTVNYASGSRAFNAAMQEHVGVGDREFKETFTYFSNYVSTPEPLIDVLICDEAHRLRDRSTNQYWPPEKQGTRPQVDELLDASRLTVFFLDEGQVVRPNEVGTVDLIREAAERRGARVVQCGLREQFRCGGSDAYVRWVHALLGLSGDLPEQWTPDGLMHVEVVDTPEALEEIILGEASAGASARMVAGYCWPWTEPLGKEKRLEPDVRIGDWHRPWNAKSDTFCAHGAPPSSRWSVHKKGIGQIGCVYTAQGLEWDWCGVIMGDDMVRRDGRWVFRRGKETGKSAEGVKRVRVPGSLDPKVKAGSVSDEEFARLIRHAYHVLMTRASRAAVLYSTDEETREYLKGLVGETQIHGLRPTRESLPKHLARPKMGRKKRKDDLRLF</sequence>
<dbReference type="SMART" id="SM00382">
    <property type="entry name" value="AAA"/>
    <property type="match status" value="1"/>
</dbReference>
<evidence type="ECO:0000313" key="3">
    <source>
        <dbReference type="Proteomes" id="UP000267408"/>
    </source>
</evidence>
<gene>
    <name evidence="2" type="ORF">EDD39_6319</name>
</gene>
<comment type="caution">
    <text evidence="2">The sequence shown here is derived from an EMBL/GenBank/DDBJ whole genome shotgun (WGS) entry which is preliminary data.</text>
</comment>
<dbReference type="RefSeq" id="WP_162870271.1">
    <property type="nucleotide sequence ID" value="NZ_RJVJ01000002.1"/>
</dbReference>
<dbReference type="Gene3D" id="3.40.50.300">
    <property type="entry name" value="P-loop containing nucleotide triphosphate hydrolases"/>
    <property type="match status" value="1"/>
</dbReference>
<dbReference type="AlphaFoldDB" id="A0A8G1X8U3"/>
<accession>A0A8G1X8U3</accession>
<dbReference type="InterPro" id="IPR003593">
    <property type="entry name" value="AAA+_ATPase"/>
</dbReference>
<feature type="domain" description="AAA+ ATPase" evidence="1">
    <location>
        <begin position="277"/>
        <end position="431"/>
    </location>
</feature>
<name>A0A8G1X8U3_9ACTN</name>
<dbReference type="Proteomes" id="UP000267408">
    <property type="component" value="Unassembled WGS sequence"/>
</dbReference>
<dbReference type="InterPro" id="IPR018647">
    <property type="entry name" value="SLFN_3-like_DNA/RNA_helicase"/>
</dbReference>